<dbReference type="SUPFAM" id="SSF53067">
    <property type="entry name" value="Actin-like ATPase domain"/>
    <property type="match status" value="2"/>
</dbReference>
<evidence type="ECO:0000256" key="1">
    <source>
        <dbReference type="ARBA" id="ARBA00004514"/>
    </source>
</evidence>
<dbReference type="FunCoup" id="A0A669C0M4">
    <property type="interactions" value="751"/>
</dbReference>
<dbReference type="PANTHER" id="PTHR19375">
    <property type="entry name" value="HEAT SHOCK PROTEIN 70KDA"/>
    <property type="match status" value="1"/>
</dbReference>
<reference evidence="9" key="1">
    <citation type="submission" date="2012-01" db="EMBL/GenBank/DDBJ databases">
        <title>The Genome Sequence of Oreochromis niloticus (Nile Tilapia).</title>
        <authorList>
            <consortium name="Broad Institute Genome Assembly Team"/>
            <consortium name="Broad Institute Sequencing Platform"/>
            <person name="Di Palma F."/>
            <person name="Johnson J."/>
            <person name="Lander E.S."/>
            <person name="Lindblad-Toh K."/>
        </authorList>
    </citation>
    <scope>NUCLEOTIDE SEQUENCE [LARGE SCALE GENOMIC DNA]</scope>
</reference>
<dbReference type="SUPFAM" id="SSF100920">
    <property type="entry name" value="Heat shock protein 70kD (HSP70), peptide-binding domain"/>
    <property type="match status" value="1"/>
</dbReference>
<keyword evidence="9" id="KW-1185">Reference proteome</keyword>
<name>A0A669C0M4_ORENI</name>
<dbReference type="InterPro" id="IPR013126">
    <property type="entry name" value="Hsp_70_fam"/>
</dbReference>
<keyword evidence="4 7" id="KW-0547">Nucleotide-binding</keyword>
<dbReference type="OMA" id="DQVLMDH"/>
<dbReference type="GO" id="GO:0005829">
    <property type="term" value="C:cytosol"/>
    <property type="evidence" value="ECO:0007669"/>
    <property type="project" value="UniProtKB-SubCell"/>
</dbReference>
<gene>
    <name evidence="8" type="primary">HSPA14</name>
    <name evidence="8" type="synonym">hspa14</name>
</gene>
<evidence type="ECO:0000313" key="8">
    <source>
        <dbReference type="Ensembl" id="ENSONIP00000041569.1"/>
    </source>
</evidence>
<evidence type="ECO:0000256" key="2">
    <source>
        <dbReference type="ARBA" id="ARBA00007381"/>
    </source>
</evidence>
<dbReference type="AlphaFoldDB" id="A0A669C0M4"/>
<keyword evidence="3" id="KW-0963">Cytoplasm</keyword>
<comment type="similarity">
    <text evidence="2 7">Belongs to the heat shock protein 70 family.</text>
</comment>
<reference evidence="8" key="3">
    <citation type="submission" date="2025-09" db="UniProtKB">
        <authorList>
            <consortium name="Ensembl"/>
        </authorList>
    </citation>
    <scope>IDENTIFICATION</scope>
</reference>
<evidence type="ECO:0000256" key="5">
    <source>
        <dbReference type="ARBA" id="ARBA00022840"/>
    </source>
</evidence>
<dbReference type="PRINTS" id="PR00301">
    <property type="entry name" value="HEATSHOCK70"/>
</dbReference>
<keyword evidence="5 7" id="KW-0067">ATP-binding</keyword>
<accession>A0A669C0M4</accession>
<dbReference type="Pfam" id="PF00012">
    <property type="entry name" value="HSP70"/>
    <property type="match status" value="1"/>
</dbReference>
<sequence length="526" mass="56917">RLTLGLFEQSIYLSASECMLCVYRVTPTVVGYRDTEQIVGIAAKQGRVRNAASTVIKVKQVLGRSFDDPEIQRHRTETKCQVVSRENKPFYEITSGQQPKYVAPEDVAKLIFQKMKETAQSALGGSDVSDAVITVPSEFAHAQKRALRNAAEAAGFNVLRLIHEPAAALLAYNIGQESPSGKRLTPLTSQSGLSADVTFSDLLCLCARVCVHVLVYKLGGTSLSVTVLQVNGGMFLCRSTHTDHSIGGEAFTQALAQHLASEFKRTFKHDVSSNPRAMLKLMNGAEMAKHSLSSLGSANCFVDSLHDGIDFECSVSRARFELLCSSLFNKSIQPIKAVLEEAGLTPHSISKVVLCGGSARIPRLQQMIREMFPDVELLNSAPPDEVIAVGAALEAGLLVGRDGLTPEEDSVTVDVSSIDVLVKEMDESGAEMFTVLLPVGTPLPAHRHHILRGDGKLSSLCLEIYQRCITEQPEKLSKIVFRDLQPTEEAHSIDTVVTMKSDGSIHLSCVEQGTGRSEVVTIAAAS</sequence>
<dbReference type="Gene3D" id="2.60.34.10">
    <property type="entry name" value="Substrate Binding Domain Of DNAk, Chain A, domain 1"/>
    <property type="match status" value="1"/>
</dbReference>
<evidence type="ECO:0000313" key="9">
    <source>
        <dbReference type="Proteomes" id="UP000005207"/>
    </source>
</evidence>
<organism evidence="8 9">
    <name type="scientific">Oreochromis niloticus</name>
    <name type="common">Nile tilapia</name>
    <name type="synonym">Tilapia nilotica</name>
    <dbReference type="NCBI Taxonomy" id="8128"/>
    <lineage>
        <taxon>Eukaryota</taxon>
        <taxon>Metazoa</taxon>
        <taxon>Chordata</taxon>
        <taxon>Craniata</taxon>
        <taxon>Vertebrata</taxon>
        <taxon>Euteleostomi</taxon>
        <taxon>Actinopterygii</taxon>
        <taxon>Neopterygii</taxon>
        <taxon>Teleostei</taxon>
        <taxon>Neoteleostei</taxon>
        <taxon>Acanthomorphata</taxon>
        <taxon>Ovalentaria</taxon>
        <taxon>Cichlomorphae</taxon>
        <taxon>Cichliformes</taxon>
        <taxon>Cichlidae</taxon>
        <taxon>African cichlids</taxon>
        <taxon>Pseudocrenilabrinae</taxon>
        <taxon>Oreochromini</taxon>
        <taxon>Oreochromis</taxon>
    </lineage>
</organism>
<keyword evidence="6" id="KW-0143">Chaperone</keyword>
<dbReference type="InterPro" id="IPR042049">
    <property type="entry name" value="HSPA14_NBD"/>
</dbReference>
<evidence type="ECO:0000256" key="6">
    <source>
        <dbReference type="ARBA" id="ARBA00023186"/>
    </source>
</evidence>
<dbReference type="InterPro" id="IPR029047">
    <property type="entry name" value="HSP70_peptide-bd_sf"/>
</dbReference>
<evidence type="ECO:0000256" key="7">
    <source>
        <dbReference type="RuleBase" id="RU003322"/>
    </source>
</evidence>
<dbReference type="CDD" id="cd10238">
    <property type="entry name" value="ASKHA_NBD_HSP70_HSPA14"/>
    <property type="match status" value="1"/>
</dbReference>
<dbReference type="Proteomes" id="UP000005207">
    <property type="component" value="Linkage group LG17"/>
</dbReference>
<dbReference type="FunFam" id="3.30.420.40:FF:000433">
    <property type="entry name" value="Heat shock protein family A (Hsp70) member 14"/>
    <property type="match status" value="1"/>
</dbReference>
<dbReference type="GO" id="GO:0140662">
    <property type="term" value="F:ATP-dependent protein folding chaperone"/>
    <property type="evidence" value="ECO:0007669"/>
    <property type="project" value="InterPro"/>
</dbReference>
<dbReference type="GO" id="GO:0005524">
    <property type="term" value="F:ATP binding"/>
    <property type="evidence" value="ECO:0007669"/>
    <property type="project" value="UniProtKB-KW"/>
</dbReference>
<comment type="subcellular location">
    <subcellularLocation>
        <location evidence="1">Cytoplasm</location>
        <location evidence="1">Cytosol</location>
    </subcellularLocation>
</comment>
<evidence type="ECO:0000256" key="4">
    <source>
        <dbReference type="ARBA" id="ARBA00022741"/>
    </source>
</evidence>
<dbReference type="InterPro" id="IPR043129">
    <property type="entry name" value="ATPase_NBD"/>
</dbReference>
<dbReference type="Gene3D" id="3.30.420.40">
    <property type="match status" value="2"/>
</dbReference>
<reference evidence="8" key="2">
    <citation type="submission" date="2025-08" db="UniProtKB">
        <authorList>
            <consortium name="Ensembl"/>
        </authorList>
    </citation>
    <scope>IDENTIFICATION</scope>
</reference>
<evidence type="ECO:0000256" key="3">
    <source>
        <dbReference type="ARBA" id="ARBA00022490"/>
    </source>
</evidence>
<proteinExistence type="inferred from homology"/>
<dbReference type="Ensembl" id="ENSONIT00000076703.1">
    <property type="protein sequence ID" value="ENSONIP00000041569.1"/>
    <property type="gene ID" value="ENSONIG00000014177.2"/>
</dbReference>
<dbReference type="InParanoid" id="A0A669C0M4"/>
<dbReference type="FunFam" id="3.90.640.10:FF:000010">
    <property type="entry name" value="heat shock 70 kDa protein 14"/>
    <property type="match status" value="1"/>
</dbReference>
<protein>
    <submittedName>
        <fullName evidence="8">Heat shock protein 14</fullName>
    </submittedName>
</protein>
<dbReference type="GeneTree" id="ENSGT00940000156380"/>
<dbReference type="Gene3D" id="3.90.640.10">
    <property type="entry name" value="Actin, Chain A, domain 4"/>
    <property type="match status" value="1"/>
</dbReference>
<dbReference type="Gene3D" id="3.30.30.30">
    <property type="match status" value="1"/>
</dbReference>